<organism evidence="2 3">
    <name type="scientific">Rhamnella rubrinervis</name>
    <dbReference type="NCBI Taxonomy" id="2594499"/>
    <lineage>
        <taxon>Eukaryota</taxon>
        <taxon>Viridiplantae</taxon>
        <taxon>Streptophyta</taxon>
        <taxon>Embryophyta</taxon>
        <taxon>Tracheophyta</taxon>
        <taxon>Spermatophyta</taxon>
        <taxon>Magnoliopsida</taxon>
        <taxon>eudicotyledons</taxon>
        <taxon>Gunneridae</taxon>
        <taxon>Pentapetalae</taxon>
        <taxon>rosids</taxon>
        <taxon>fabids</taxon>
        <taxon>Rosales</taxon>
        <taxon>Rhamnaceae</taxon>
        <taxon>rhamnoid group</taxon>
        <taxon>Rhamneae</taxon>
        <taxon>Rhamnella</taxon>
    </lineage>
</organism>
<accession>A0A8K0H907</accession>
<dbReference type="EMBL" id="VOIH02000004">
    <property type="protein sequence ID" value="KAF3447798.1"/>
    <property type="molecule type" value="Genomic_DNA"/>
</dbReference>
<dbReference type="AlphaFoldDB" id="A0A8K0H907"/>
<evidence type="ECO:0000256" key="1">
    <source>
        <dbReference type="SAM" id="MobiDB-lite"/>
    </source>
</evidence>
<reference evidence="2" key="1">
    <citation type="submission" date="2020-03" db="EMBL/GenBank/DDBJ databases">
        <title>A high-quality chromosome-level genome assembly of a woody plant with both climbing and erect habits, Rhamnella rubrinervis.</title>
        <authorList>
            <person name="Lu Z."/>
            <person name="Yang Y."/>
            <person name="Zhu X."/>
            <person name="Sun Y."/>
        </authorList>
    </citation>
    <scope>NUCLEOTIDE SEQUENCE</scope>
    <source>
        <strain evidence="2">BYM</strain>
        <tissue evidence="2">Leaf</tissue>
    </source>
</reference>
<feature type="compositionally biased region" description="Basic and acidic residues" evidence="1">
    <location>
        <begin position="18"/>
        <end position="29"/>
    </location>
</feature>
<feature type="compositionally biased region" description="Basic and acidic residues" evidence="1">
    <location>
        <begin position="60"/>
        <end position="71"/>
    </location>
</feature>
<evidence type="ECO:0000313" key="2">
    <source>
        <dbReference type="EMBL" id="KAF3447798.1"/>
    </source>
</evidence>
<feature type="compositionally biased region" description="Basic residues" evidence="1">
    <location>
        <begin position="1"/>
        <end position="17"/>
    </location>
</feature>
<name>A0A8K0H907_9ROSA</name>
<comment type="caution">
    <text evidence="2">The sequence shown here is derived from an EMBL/GenBank/DDBJ whole genome shotgun (WGS) entry which is preliminary data.</text>
</comment>
<feature type="region of interest" description="Disordered" evidence="1">
    <location>
        <begin position="1"/>
        <end position="43"/>
    </location>
</feature>
<dbReference type="Proteomes" id="UP000796880">
    <property type="component" value="Unassembled WGS sequence"/>
</dbReference>
<proteinExistence type="predicted"/>
<sequence>MSSRTQSRHWRATSRVRRGQEPSRSENRHTSSTAPRGAHECKCITRSRVDAVVNELSEDAGGRGHSKESGSKHQAVKPNLEETKLTMATMYLHGEVVVEDQANRIADSRSRLSAGQAGRSDYAFETLRGTKSILTQAG</sequence>
<evidence type="ECO:0000313" key="3">
    <source>
        <dbReference type="Proteomes" id="UP000796880"/>
    </source>
</evidence>
<gene>
    <name evidence="2" type="ORF">FNV43_RR08502</name>
</gene>
<protein>
    <submittedName>
        <fullName evidence="2">Uncharacterized protein</fullName>
    </submittedName>
</protein>
<keyword evidence="3" id="KW-1185">Reference proteome</keyword>
<feature type="region of interest" description="Disordered" evidence="1">
    <location>
        <begin position="55"/>
        <end position="78"/>
    </location>
</feature>